<proteinExistence type="predicted"/>
<accession>A0A8J3JLY1</accession>
<evidence type="ECO:0000313" key="2">
    <source>
        <dbReference type="Proteomes" id="UP000619293"/>
    </source>
</evidence>
<dbReference type="EMBL" id="BONG01000003">
    <property type="protein sequence ID" value="GIF87302.1"/>
    <property type="molecule type" value="Genomic_DNA"/>
</dbReference>
<dbReference type="AlphaFoldDB" id="A0A8J3JLY1"/>
<protein>
    <submittedName>
        <fullName evidence="1">Uncharacterized protein</fullName>
    </submittedName>
</protein>
<dbReference type="Proteomes" id="UP000619293">
    <property type="component" value="Unassembled WGS sequence"/>
</dbReference>
<reference evidence="1 2" key="1">
    <citation type="submission" date="2021-01" db="EMBL/GenBank/DDBJ databases">
        <title>Whole genome shotgun sequence of Catellatospora chokoriensis NBRC 107358.</title>
        <authorList>
            <person name="Komaki H."/>
            <person name="Tamura T."/>
        </authorList>
    </citation>
    <scope>NUCLEOTIDE SEQUENCE [LARGE SCALE GENOMIC DNA]</scope>
    <source>
        <strain evidence="1 2">NBRC 107358</strain>
    </source>
</reference>
<sequence>MRRWVQSKELGAEQMRRRPIPGRIRPVVWCATRGSELTLREQVISPGEPLGRGLATIGEAASRAD</sequence>
<evidence type="ECO:0000313" key="1">
    <source>
        <dbReference type="EMBL" id="GIF87302.1"/>
    </source>
</evidence>
<name>A0A8J3JLY1_9ACTN</name>
<keyword evidence="2" id="KW-1185">Reference proteome</keyword>
<comment type="caution">
    <text evidence="1">The sequence shown here is derived from an EMBL/GenBank/DDBJ whole genome shotgun (WGS) entry which is preliminary data.</text>
</comment>
<organism evidence="1 2">
    <name type="scientific">Catellatospora chokoriensis</name>
    <dbReference type="NCBI Taxonomy" id="310353"/>
    <lineage>
        <taxon>Bacteria</taxon>
        <taxon>Bacillati</taxon>
        <taxon>Actinomycetota</taxon>
        <taxon>Actinomycetes</taxon>
        <taxon>Micromonosporales</taxon>
        <taxon>Micromonosporaceae</taxon>
        <taxon>Catellatospora</taxon>
    </lineage>
</organism>
<gene>
    <name evidence="1" type="ORF">Cch02nite_07460</name>
</gene>